<feature type="region of interest" description="Disordered" evidence="1">
    <location>
        <begin position="196"/>
        <end position="215"/>
    </location>
</feature>
<keyword evidence="4" id="KW-1185">Reference proteome</keyword>
<evidence type="ECO:0000256" key="1">
    <source>
        <dbReference type="SAM" id="MobiDB-lite"/>
    </source>
</evidence>
<keyword evidence="2" id="KW-1133">Transmembrane helix</keyword>
<evidence type="ECO:0000313" key="3">
    <source>
        <dbReference type="EMBL" id="KAF1997003.1"/>
    </source>
</evidence>
<accession>A0A6A5W565</accession>
<feature type="transmembrane region" description="Helical" evidence="2">
    <location>
        <begin position="225"/>
        <end position="248"/>
    </location>
</feature>
<dbReference type="Proteomes" id="UP000799779">
    <property type="component" value="Unassembled WGS sequence"/>
</dbReference>
<evidence type="ECO:0000313" key="4">
    <source>
        <dbReference type="Proteomes" id="UP000799779"/>
    </source>
</evidence>
<organism evidence="3 4">
    <name type="scientific">Amniculicola lignicola CBS 123094</name>
    <dbReference type="NCBI Taxonomy" id="1392246"/>
    <lineage>
        <taxon>Eukaryota</taxon>
        <taxon>Fungi</taxon>
        <taxon>Dikarya</taxon>
        <taxon>Ascomycota</taxon>
        <taxon>Pezizomycotina</taxon>
        <taxon>Dothideomycetes</taxon>
        <taxon>Pleosporomycetidae</taxon>
        <taxon>Pleosporales</taxon>
        <taxon>Amniculicolaceae</taxon>
        <taxon>Amniculicola</taxon>
    </lineage>
</organism>
<evidence type="ECO:0000256" key="2">
    <source>
        <dbReference type="SAM" id="Phobius"/>
    </source>
</evidence>
<protein>
    <submittedName>
        <fullName evidence="3">Uncharacterized protein</fullName>
    </submittedName>
</protein>
<dbReference type="AlphaFoldDB" id="A0A6A5W565"/>
<keyword evidence="2" id="KW-0472">Membrane</keyword>
<proteinExistence type="predicted"/>
<name>A0A6A5W565_9PLEO</name>
<dbReference type="OrthoDB" id="3750325at2759"/>
<feature type="region of interest" description="Disordered" evidence="1">
    <location>
        <begin position="254"/>
        <end position="306"/>
    </location>
</feature>
<keyword evidence="2" id="KW-0812">Transmembrane</keyword>
<gene>
    <name evidence="3" type="ORF">P154DRAFT_525176</name>
</gene>
<feature type="compositionally biased region" description="Basic and acidic residues" evidence="1">
    <location>
        <begin position="295"/>
        <end position="306"/>
    </location>
</feature>
<sequence>MRYNSTTEQALGLDFTSAWTFPAAIDHTFLVDFVAGFAARNDTTRNDGDLIKAAAAGYDIPAAMYFGSEAIVVHVGDVLELYWMPRDSKNRTVSLACLICTEGRSGGVGRVFDACIKYTNESAITPFHDVKTLSPPNYEYTLPPLYRDVEISENSVGVCFFTLFEQEHGYGTNDYTIPFGVTPEKRESNTVEHWRFSAERSNGEPDPTIGASLESKSKGGLGKGVIAGIVMGVVAGVALAALLSWLLWRRRMKPKSVGGNSDDDSRRSVGAMGSIELQNRRHVEEDEEAPPAYHEVVRTSPDGERI</sequence>
<reference evidence="3" key="1">
    <citation type="journal article" date="2020" name="Stud. Mycol.">
        <title>101 Dothideomycetes genomes: a test case for predicting lifestyles and emergence of pathogens.</title>
        <authorList>
            <person name="Haridas S."/>
            <person name="Albert R."/>
            <person name="Binder M."/>
            <person name="Bloem J."/>
            <person name="Labutti K."/>
            <person name="Salamov A."/>
            <person name="Andreopoulos B."/>
            <person name="Baker S."/>
            <person name="Barry K."/>
            <person name="Bills G."/>
            <person name="Bluhm B."/>
            <person name="Cannon C."/>
            <person name="Castanera R."/>
            <person name="Culley D."/>
            <person name="Daum C."/>
            <person name="Ezra D."/>
            <person name="Gonzalez J."/>
            <person name="Henrissat B."/>
            <person name="Kuo A."/>
            <person name="Liang C."/>
            <person name="Lipzen A."/>
            <person name="Lutzoni F."/>
            <person name="Magnuson J."/>
            <person name="Mondo S."/>
            <person name="Nolan M."/>
            <person name="Ohm R."/>
            <person name="Pangilinan J."/>
            <person name="Park H.-J."/>
            <person name="Ramirez L."/>
            <person name="Alfaro M."/>
            <person name="Sun H."/>
            <person name="Tritt A."/>
            <person name="Yoshinaga Y."/>
            <person name="Zwiers L.-H."/>
            <person name="Turgeon B."/>
            <person name="Goodwin S."/>
            <person name="Spatafora J."/>
            <person name="Crous P."/>
            <person name="Grigoriev I."/>
        </authorList>
    </citation>
    <scope>NUCLEOTIDE SEQUENCE</scope>
    <source>
        <strain evidence="3">CBS 123094</strain>
    </source>
</reference>
<dbReference type="EMBL" id="ML977618">
    <property type="protein sequence ID" value="KAF1997003.1"/>
    <property type="molecule type" value="Genomic_DNA"/>
</dbReference>